<sequence>MSTKLSLVTKTRTLSLKIELALLLFLNTVLRIAEHTTRLRIGNTSYLTMVSI</sequence>
<reference evidence="3 4" key="1">
    <citation type="submission" date="2015-05" db="EMBL/GenBank/DDBJ databases">
        <authorList>
            <person name="Fogelqvist Johan"/>
        </authorList>
    </citation>
    <scope>NUCLEOTIDE SEQUENCE [LARGE SCALE GENOMIC DNA]</scope>
    <source>
        <strain evidence="1">VL1</strain>
        <strain evidence="2">VL2</strain>
    </source>
</reference>
<gene>
    <name evidence="1" type="ORF">BN1708_010525</name>
    <name evidence="2" type="ORF">BN1723_016552</name>
</gene>
<dbReference type="EMBL" id="CVQH01003780">
    <property type="protein sequence ID" value="CRK12486.1"/>
    <property type="molecule type" value="Genomic_DNA"/>
</dbReference>
<dbReference type="Proteomes" id="UP000044602">
    <property type="component" value="Unassembled WGS sequence"/>
</dbReference>
<dbReference type="AlphaFoldDB" id="A0A0G4KS58"/>
<name>A0A0G4KS58_VERLO</name>
<evidence type="ECO:0000313" key="3">
    <source>
        <dbReference type="Proteomes" id="UP000044602"/>
    </source>
</evidence>
<protein>
    <submittedName>
        <fullName evidence="1">Uncharacterized protein</fullName>
    </submittedName>
</protein>
<keyword evidence="3" id="KW-1185">Reference proteome</keyword>
<accession>A0A0G4KS58</accession>
<dbReference type="Proteomes" id="UP000045706">
    <property type="component" value="Unassembled WGS sequence"/>
</dbReference>
<dbReference type="EMBL" id="CVQI01034829">
    <property type="protein sequence ID" value="CRK45493.1"/>
    <property type="molecule type" value="Genomic_DNA"/>
</dbReference>
<evidence type="ECO:0000313" key="4">
    <source>
        <dbReference type="Proteomes" id="UP000045706"/>
    </source>
</evidence>
<evidence type="ECO:0000313" key="2">
    <source>
        <dbReference type="EMBL" id="CRK45493.1"/>
    </source>
</evidence>
<proteinExistence type="predicted"/>
<organism evidence="1 3">
    <name type="scientific">Verticillium longisporum</name>
    <name type="common">Verticillium dahliae var. longisporum</name>
    <dbReference type="NCBI Taxonomy" id="100787"/>
    <lineage>
        <taxon>Eukaryota</taxon>
        <taxon>Fungi</taxon>
        <taxon>Dikarya</taxon>
        <taxon>Ascomycota</taxon>
        <taxon>Pezizomycotina</taxon>
        <taxon>Sordariomycetes</taxon>
        <taxon>Hypocreomycetidae</taxon>
        <taxon>Glomerellales</taxon>
        <taxon>Plectosphaerellaceae</taxon>
        <taxon>Verticillium</taxon>
    </lineage>
</organism>
<evidence type="ECO:0000313" key="1">
    <source>
        <dbReference type="EMBL" id="CRK12486.1"/>
    </source>
</evidence>